<evidence type="ECO:0000313" key="4">
    <source>
        <dbReference type="Proteomes" id="UP001153737"/>
    </source>
</evidence>
<evidence type="ECO:0000313" key="3">
    <source>
        <dbReference type="EMBL" id="CAH1176206.1"/>
    </source>
</evidence>
<keyword evidence="1" id="KW-0479">Metal-binding</keyword>
<dbReference type="GO" id="GO:0008270">
    <property type="term" value="F:zinc ion binding"/>
    <property type="evidence" value="ECO:0007669"/>
    <property type="project" value="UniProtKB-KW"/>
</dbReference>
<evidence type="ECO:0000259" key="2">
    <source>
        <dbReference type="PROSITE" id="PS50157"/>
    </source>
</evidence>
<dbReference type="AlphaFoldDB" id="A0A9P0DP53"/>
<reference evidence="3" key="2">
    <citation type="submission" date="2022-10" db="EMBL/GenBank/DDBJ databases">
        <authorList>
            <consortium name="ENA_rothamsted_submissions"/>
            <consortium name="culmorum"/>
            <person name="King R."/>
        </authorList>
    </citation>
    <scope>NUCLEOTIDE SEQUENCE</scope>
</reference>
<keyword evidence="1" id="KW-0862">Zinc</keyword>
<sequence length="675" mass="78823">MSTIWDSLPNSEQIINTNPQKNSQHDTRIACDCGVNISQDQEEKHRKSKHHLSNTTKTAGLLASRRLCEYECKSCGTHFTNNELFENHLRTKTHRRNESRLVRNTGEKVDSEVISQFSRKKYKPRQQDKMINYQEKNYYLELQSYVHALVAYMSLRLAFDRNISDFYIATDDLKYQSYGDIVIKLKRNKGKEEKKIIYAIKFKQISKSNKKIGSLGEAKINLSKEYECLSKLKKIAEFGNTNFCIFTTCTATSKFRGTEEVDANVLKHWKKGKDINITSEVQLVVKPFTKRNEYLNMTTDPENVFTVYPKEETDEFDLPTMFIYTSQKVFPGMLRDIMKNTFEKRQMFNREIGDYIKYVKDWSEGKLGGHHYLNRYDVILKIGEIFLTPYVAVPSKTVNLMRNDFKIWNKVIESVDLIMMKNEPSIMSKICEPFNTFIENTLEERIDEISNSMRPNTDLLQKISSDPMMKAYFFEEVDLSKREPGLPISKLYRMFWKSGRIPLLLTTELFEDDKDFLLDVMSLMKDYGVTRKFIILTADPFFANSSCKLKIFSRLEDVKETVNLTEVGLKIATNAYNLTLEEICKTDQFFLKWVTPNIFFDIALGNYHFKTDRSRKEGTISDMKITLNDDTIQEIRNLLHRDEAAATETPIGIDKGRLRGIDPDLFKMMKEKKSE</sequence>
<dbReference type="InterPro" id="IPR036236">
    <property type="entry name" value="Znf_C2H2_sf"/>
</dbReference>
<dbReference type="SUPFAM" id="SSF57667">
    <property type="entry name" value="beta-beta-alpha zinc fingers"/>
    <property type="match status" value="1"/>
</dbReference>
<dbReference type="PROSITE" id="PS50157">
    <property type="entry name" value="ZINC_FINGER_C2H2_2"/>
    <property type="match status" value="1"/>
</dbReference>
<evidence type="ECO:0000256" key="1">
    <source>
        <dbReference type="PROSITE-ProRule" id="PRU00042"/>
    </source>
</evidence>
<dbReference type="OrthoDB" id="6778710at2759"/>
<proteinExistence type="predicted"/>
<name>A0A9P0DP53_PHACE</name>
<dbReference type="PROSITE" id="PS00028">
    <property type="entry name" value="ZINC_FINGER_C2H2_1"/>
    <property type="match status" value="1"/>
</dbReference>
<organism evidence="3 4">
    <name type="scientific">Phaedon cochleariae</name>
    <name type="common">Mustard beetle</name>
    <dbReference type="NCBI Taxonomy" id="80249"/>
    <lineage>
        <taxon>Eukaryota</taxon>
        <taxon>Metazoa</taxon>
        <taxon>Ecdysozoa</taxon>
        <taxon>Arthropoda</taxon>
        <taxon>Hexapoda</taxon>
        <taxon>Insecta</taxon>
        <taxon>Pterygota</taxon>
        <taxon>Neoptera</taxon>
        <taxon>Endopterygota</taxon>
        <taxon>Coleoptera</taxon>
        <taxon>Polyphaga</taxon>
        <taxon>Cucujiformia</taxon>
        <taxon>Chrysomeloidea</taxon>
        <taxon>Chrysomelidae</taxon>
        <taxon>Chrysomelinae</taxon>
        <taxon>Chrysomelini</taxon>
        <taxon>Phaedon</taxon>
    </lineage>
</organism>
<keyword evidence="1" id="KW-0863">Zinc-finger</keyword>
<gene>
    <name evidence="3" type="ORF">PHAECO_LOCUS11082</name>
</gene>
<protein>
    <recommendedName>
        <fullName evidence="2">C2H2-type domain-containing protein</fullName>
    </recommendedName>
</protein>
<keyword evidence="4" id="KW-1185">Reference proteome</keyword>
<reference evidence="3" key="1">
    <citation type="submission" date="2022-01" db="EMBL/GenBank/DDBJ databases">
        <authorList>
            <person name="King R."/>
        </authorList>
    </citation>
    <scope>NUCLEOTIDE SEQUENCE</scope>
</reference>
<feature type="domain" description="C2H2-type" evidence="2">
    <location>
        <begin position="70"/>
        <end position="99"/>
    </location>
</feature>
<dbReference type="InterPro" id="IPR013087">
    <property type="entry name" value="Znf_C2H2_type"/>
</dbReference>
<dbReference type="Gene3D" id="3.30.160.60">
    <property type="entry name" value="Classic Zinc Finger"/>
    <property type="match status" value="1"/>
</dbReference>
<accession>A0A9P0DP53</accession>
<dbReference type="Proteomes" id="UP001153737">
    <property type="component" value="Chromosome 7"/>
</dbReference>
<dbReference type="EMBL" id="OU896713">
    <property type="protein sequence ID" value="CAH1176206.1"/>
    <property type="molecule type" value="Genomic_DNA"/>
</dbReference>